<evidence type="ECO:0000256" key="1">
    <source>
        <dbReference type="SAM" id="Phobius"/>
    </source>
</evidence>
<proteinExistence type="predicted"/>
<reference evidence="2 3" key="1">
    <citation type="submission" date="2018-03" db="EMBL/GenBank/DDBJ databases">
        <title>Genomic Encyclopedia of Archaeal and Bacterial Type Strains, Phase II (KMG-II): from individual species to whole genera.</title>
        <authorList>
            <person name="Goeker M."/>
        </authorList>
    </citation>
    <scope>NUCLEOTIDE SEQUENCE [LARGE SCALE GENOMIC DNA]</scope>
    <source>
        <strain evidence="2 3">DSM 28354</strain>
    </source>
</reference>
<protein>
    <submittedName>
        <fullName evidence="2">Uncharacterized protein</fullName>
    </submittedName>
</protein>
<gene>
    <name evidence="2" type="ORF">CLV58_108165</name>
</gene>
<sequence>MQKQFHPPTVIEHTTEAYLPQVTVRGQLIYCSVALAIVAALVALPFIRTAVSVQSAGIIRPVAERNDLRPLVAGTVATTVW</sequence>
<keyword evidence="3" id="KW-1185">Reference proteome</keyword>
<keyword evidence="1" id="KW-0472">Membrane</keyword>
<dbReference type="AlphaFoldDB" id="A0A2T0T0S5"/>
<keyword evidence="1" id="KW-1133">Transmembrane helix</keyword>
<evidence type="ECO:0000313" key="2">
    <source>
        <dbReference type="EMBL" id="PRY39275.1"/>
    </source>
</evidence>
<evidence type="ECO:0000313" key="3">
    <source>
        <dbReference type="Proteomes" id="UP000238375"/>
    </source>
</evidence>
<dbReference type="EMBL" id="PVTE01000008">
    <property type="protein sequence ID" value="PRY39275.1"/>
    <property type="molecule type" value="Genomic_DNA"/>
</dbReference>
<organism evidence="2 3">
    <name type="scientific">Spirosoma oryzae</name>
    <dbReference type="NCBI Taxonomy" id="1469603"/>
    <lineage>
        <taxon>Bacteria</taxon>
        <taxon>Pseudomonadati</taxon>
        <taxon>Bacteroidota</taxon>
        <taxon>Cytophagia</taxon>
        <taxon>Cytophagales</taxon>
        <taxon>Cytophagaceae</taxon>
        <taxon>Spirosoma</taxon>
    </lineage>
</organism>
<name>A0A2T0T0S5_9BACT</name>
<accession>A0A2T0T0S5</accession>
<dbReference type="RefSeq" id="WP_211300848.1">
    <property type="nucleotide sequence ID" value="NZ_PVTE01000008.1"/>
</dbReference>
<dbReference type="Proteomes" id="UP000238375">
    <property type="component" value="Unassembled WGS sequence"/>
</dbReference>
<feature type="transmembrane region" description="Helical" evidence="1">
    <location>
        <begin position="27"/>
        <end position="47"/>
    </location>
</feature>
<keyword evidence="1" id="KW-0812">Transmembrane</keyword>
<comment type="caution">
    <text evidence="2">The sequence shown here is derived from an EMBL/GenBank/DDBJ whole genome shotgun (WGS) entry which is preliminary data.</text>
</comment>